<protein>
    <submittedName>
        <fullName evidence="2">Uncharacterized protein</fullName>
    </submittedName>
</protein>
<dbReference type="AlphaFoldDB" id="A0A7S4VND5"/>
<dbReference type="EMBL" id="HBNS01019610">
    <property type="protein sequence ID" value="CAE4608547.1"/>
    <property type="molecule type" value="Transcribed_RNA"/>
</dbReference>
<evidence type="ECO:0000313" key="2">
    <source>
        <dbReference type="EMBL" id="CAE4608547.1"/>
    </source>
</evidence>
<organism evidence="2">
    <name type="scientific">Ditylum brightwellii</name>
    <dbReference type="NCBI Taxonomy" id="49249"/>
    <lineage>
        <taxon>Eukaryota</taxon>
        <taxon>Sar</taxon>
        <taxon>Stramenopiles</taxon>
        <taxon>Ochrophyta</taxon>
        <taxon>Bacillariophyta</taxon>
        <taxon>Mediophyceae</taxon>
        <taxon>Lithodesmiophycidae</taxon>
        <taxon>Lithodesmiales</taxon>
        <taxon>Lithodesmiaceae</taxon>
        <taxon>Ditylum</taxon>
    </lineage>
</organism>
<name>A0A7S4VND5_9STRA</name>
<feature type="transmembrane region" description="Helical" evidence="1">
    <location>
        <begin position="42"/>
        <end position="63"/>
    </location>
</feature>
<accession>A0A7S4VND5</accession>
<reference evidence="2" key="1">
    <citation type="submission" date="2021-01" db="EMBL/GenBank/DDBJ databases">
        <authorList>
            <person name="Corre E."/>
            <person name="Pelletier E."/>
            <person name="Niang G."/>
            <person name="Scheremetjew M."/>
            <person name="Finn R."/>
            <person name="Kale V."/>
            <person name="Holt S."/>
            <person name="Cochrane G."/>
            <person name="Meng A."/>
            <person name="Brown T."/>
            <person name="Cohen L."/>
        </authorList>
    </citation>
    <scope>NUCLEOTIDE SEQUENCE</scope>
    <source>
        <strain evidence="2">GSO104</strain>
    </source>
</reference>
<sequence length="207" mass="23520">MPVCCPWLSFWLTIKKCCYFVTLPKRDELWLRGIRKDWKSDISIIPIFLFLFCLTSFCNIILLTHHDGIIVLCNSSNETHKKKCKAKSIKTGGLRLFLTLYLMGQQNSPEKGSWRANQSGDSTIDLYYCDQSGALMMNFKEDKITIDRLGSAPSTKYLMHESEMLNGLLDELQSIVDGGDVNEVDRLLVLPEPGDAIDRARDTIAFS</sequence>
<keyword evidence="1" id="KW-0472">Membrane</keyword>
<gene>
    <name evidence="2" type="ORF">DBRI00130_LOCUS15611</name>
</gene>
<keyword evidence="1" id="KW-0812">Transmembrane</keyword>
<proteinExistence type="predicted"/>
<keyword evidence="1" id="KW-1133">Transmembrane helix</keyword>
<evidence type="ECO:0000256" key="1">
    <source>
        <dbReference type="SAM" id="Phobius"/>
    </source>
</evidence>